<dbReference type="AlphaFoldDB" id="L0IF85"/>
<evidence type="ECO:0000256" key="4">
    <source>
        <dbReference type="ARBA" id="ARBA00022692"/>
    </source>
</evidence>
<evidence type="ECO:0000256" key="7">
    <source>
        <dbReference type="ARBA" id="ARBA00023136"/>
    </source>
</evidence>
<dbReference type="eggNOG" id="arCOG01270">
    <property type="taxonomic scope" value="Archaea"/>
</dbReference>
<sequence>MAVIEAIVLGTLLGLVYATLSVGFSLTWGTLDVIHVSHGAFVIFGAYLGYTAHASYGIDPVLALVAIVPLFFVIGVALYELLFRPLADRAREVAFASMVLSFGLAIAVENLLVVQFSADPRVLQTGYTRDVVNVLGVPVTTGRLVGAGLALLTLVIVFVFLKYTYTGRAVLAVAQNAEGAALSGIDERRVSAITFGLGLATAAIAGVATAMFWSFTPSEHLHWMVFVFIVTILGGVGSVVGAGVAGLLTGLVYELSALVVPFAWVDFVLFVLLVCLLVVKPEGLFQQ</sequence>
<keyword evidence="2" id="KW-0813">Transport</keyword>
<evidence type="ECO:0000313" key="11">
    <source>
        <dbReference type="Proteomes" id="UP000010846"/>
    </source>
</evidence>
<evidence type="ECO:0000256" key="1">
    <source>
        <dbReference type="ARBA" id="ARBA00004651"/>
    </source>
</evidence>
<gene>
    <name evidence="10" type="ordered locus">Halru_2849</name>
</gene>
<dbReference type="InterPro" id="IPR052157">
    <property type="entry name" value="BCAA_transport_permease"/>
</dbReference>
<evidence type="ECO:0000256" key="5">
    <source>
        <dbReference type="ARBA" id="ARBA00022970"/>
    </source>
</evidence>
<keyword evidence="6 9" id="KW-1133">Transmembrane helix</keyword>
<dbReference type="GO" id="GO:0006865">
    <property type="term" value="P:amino acid transport"/>
    <property type="evidence" value="ECO:0007669"/>
    <property type="project" value="UniProtKB-KW"/>
</dbReference>
<dbReference type="Pfam" id="PF02653">
    <property type="entry name" value="BPD_transp_2"/>
    <property type="match status" value="1"/>
</dbReference>
<dbReference type="OrthoDB" id="43815at2157"/>
<keyword evidence="5" id="KW-0029">Amino-acid transport</keyword>
<comment type="similarity">
    <text evidence="8">Belongs to the binding-protein-dependent transport system permease family. LivHM subfamily.</text>
</comment>
<dbReference type="GO" id="GO:0005886">
    <property type="term" value="C:plasma membrane"/>
    <property type="evidence" value="ECO:0007669"/>
    <property type="project" value="UniProtKB-SubCell"/>
</dbReference>
<evidence type="ECO:0000256" key="6">
    <source>
        <dbReference type="ARBA" id="ARBA00022989"/>
    </source>
</evidence>
<dbReference type="RefSeq" id="WP_007701903.1">
    <property type="nucleotide sequence ID" value="NC_019964.1"/>
</dbReference>
<dbReference type="PANTHER" id="PTHR11795:SF445">
    <property type="entry name" value="AMINO ACID ABC TRANSPORTER PERMEASE PROTEIN"/>
    <property type="match status" value="1"/>
</dbReference>
<feature type="transmembrane region" description="Helical" evidence="9">
    <location>
        <begin position="192"/>
        <end position="215"/>
    </location>
</feature>
<evidence type="ECO:0000256" key="2">
    <source>
        <dbReference type="ARBA" id="ARBA00022448"/>
    </source>
</evidence>
<keyword evidence="7 9" id="KW-0472">Membrane</keyword>
<protein>
    <submittedName>
        <fullName evidence="10">Branched-chain amino acid ABC-type transport system, permease component</fullName>
    </submittedName>
</protein>
<dbReference type="GeneID" id="14377797"/>
<feature type="transmembrane region" description="Helical" evidence="9">
    <location>
        <begin position="255"/>
        <end position="279"/>
    </location>
</feature>
<feature type="transmembrane region" description="Helical" evidence="9">
    <location>
        <begin position="33"/>
        <end position="50"/>
    </location>
</feature>
<proteinExistence type="inferred from homology"/>
<keyword evidence="4 9" id="KW-0812">Transmembrane</keyword>
<evidence type="ECO:0000313" key="10">
    <source>
        <dbReference type="EMBL" id="AGB17419.1"/>
    </source>
</evidence>
<accession>L0IF85</accession>
<dbReference type="HOGENOM" id="CLU_039929_1_1_2"/>
<keyword evidence="3" id="KW-1003">Cell membrane</keyword>
<dbReference type="EMBL" id="CP003050">
    <property type="protein sequence ID" value="AGB17419.1"/>
    <property type="molecule type" value="Genomic_DNA"/>
</dbReference>
<dbReference type="InterPro" id="IPR001851">
    <property type="entry name" value="ABC_transp_permease"/>
</dbReference>
<feature type="transmembrane region" description="Helical" evidence="9">
    <location>
        <begin position="144"/>
        <end position="161"/>
    </location>
</feature>
<evidence type="ECO:0000256" key="3">
    <source>
        <dbReference type="ARBA" id="ARBA00022475"/>
    </source>
</evidence>
<evidence type="ECO:0000256" key="8">
    <source>
        <dbReference type="ARBA" id="ARBA00037998"/>
    </source>
</evidence>
<dbReference type="GO" id="GO:0022857">
    <property type="term" value="F:transmembrane transporter activity"/>
    <property type="evidence" value="ECO:0007669"/>
    <property type="project" value="InterPro"/>
</dbReference>
<organism evidence="10 11">
    <name type="scientific">Halovivax ruber (strain DSM 18193 / JCM 13892 / XH-70)</name>
    <dbReference type="NCBI Taxonomy" id="797302"/>
    <lineage>
        <taxon>Archaea</taxon>
        <taxon>Methanobacteriati</taxon>
        <taxon>Methanobacteriota</taxon>
        <taxon>Stenosarchaea group</taxon>
        <taxon>Halobacteria</taxon>
        <taxon>Halobacteriales</taxon>
        <taxon>Natrialbaceae</taxon>
        <taxon>Halovivax</taxon>
    </lineage>
</organism>
<dbReference type="Proteomes" id="UP000010846">
    <property type="component" value="Chromosome"/>
</dbReference>
<reference evidence="10" key="1">
    <citation type="submission" date="2011-09" db="EMBL/GenBank/DDBJ databases">
        <title>Complete sequence of Halovivax ruber XH-70.</title>
        <authorList>
            <consortium name="US DOE Joint Genome Institute"/>
            <person name="Lucas S."/>
            <person name="Han J."/>
            <person name="Lapidus A."/>
            <person name="Cheng J.-F."/>
            <person name="Goodwin L."/>
            <person name="Pitluck S."/>
            <person name="Peters L."/>
            <person name="Mikhailova N."/>
            <person name="Davenport K."/>
            <person name="Detter J.C."/>
            <person name="Han C."/>
            <person name="Tapia R."/>
            <person name="Land M."/>
            <person name="Hauser L."/>
            <person name="Kyrpides N."/>
            <person name="Ivanova N."/>
            <person name="Pagani I."/>
            <person name="Sproer C."/>
            <person name="Anderson I."/>
            <person name="Woyke T."/>
        </authorList>
    </citation>
    <scope>NUCLEOTIDE SEQUENCE</scope>
    <source>
        <strain evidence="10">XH-70</strain>
    </source>
</reference>
<feature type="transmembrane region" description="Helical" evidence="9">
    <location>
        <begin position="94"/>
        <end position="118"/>
    </location>
</feature>
<keyword evidence="11" id="KW-1185">Reference proteome</keyword>
<dbReference type="STRING" id="797302.Halru_2849"/>
<feature type="transmembrane region" description="Helical" evidence="9">
    <location>
        <begin position="221"/>
        <end position="248"/>
    </location>
</feature>
<name>L0IF85_HALRX</name>
<dbReference type="PANTHER" id="PTHR11795">
    <property type="entry name" value="BRANCHED-CHAIN AMINO ACID TRANSPORT SYSTEM PERMEASE PROTEIN LIVH"/>
    <property type="match status" value="1"/>
</dbReference>
<feature type="transmembrane region" description="Helical" evidence="9">
    <location>
        <begin position="6"/>
        <end position="26"/>
    </location>
</feature>
<comment type="subcellular location">
    <subcellularLocation>
        <location evidence="1">Cell membrane</location>
        <topology evidence="1">Multi-pass membrane protein</topology>
    </subcellularLocation>
</comment>
<dbReference type="CDD" id="cd06582">
    <property type="entry name" value="TM_PBP1_LivH_like"/>
    <property type="match status" value="1"/>
</dbReference>
<dbReference type="KEGG" id="hru:Halru_2849"/>
<feature type="transmembrane region" description="Helical" evidence="9">
    <location>
        <begin position="62"/>
        <end position="82"/>
    </location>
</feature>
<evidence type="ECO:0000256" key="9">
    <source>
        <dbReference type="SAM" id="Phobius"/>
    </source>
</evidence>